<keyword evidence="2" id="KW-1185">Reference proteome</keyword>
<sequence length="133" mass="15068">MKQSLLQEKYPVFHLELEKSETTFNNVDEIIAYLKQQIDEHKIASYIATFDHYAHTKALEEHSIADDILDAQNIIFCFGIALPNANVLAVRPRSIGVAETPTGFVINFMEAPMPVANQAMEHWVLSLRNKQVA</sequence>
<organism evidence="1 2">
    <name type="scientific">Sedimenticola thiotaurini</name>
    <dbReference type="NCBI Taxonomy" id="1543721"/>
    <lineage>
        <taxon>Bacteria</taxon>
        <taxon>Pseudomonadati</taxon>
        <taxon>Pseudomonadota</taxon>
        <taxon>Gammaproteobacteria</taxon>
        <taxon>Chromatiales</taxon>
        <taxon>Sedimenticolaceae</taxon>
        <taxon>Sedimenticola</taxon>
    </lineage>
</organism>
<gene>
    <name evidence="1" type="ORF">AAY24_15960</name>
</gene>
<dbReference type="InterPro" id="IPR049204">
    <property type="entry name" value="DUF6858"/>
</dbReference>
<proteinExistence type="predicted"/>
<evidence type="ECO:0000313" key="2">
    <source>
        <dbReference type="Proteomes" id="UP000034410"/>
    </source>
</evidence>
<dbReference type="Proteomes" id="UP000034410">
    <property type="component" value="Chromosome"/>
</dbReference>
<name>A0A0F7JZ73_9GAMM</name>
<dbReference type="EMBL" id="CP011412">
    <property type="protein sequence ID" value="AKH21606.1"/>
    <property type="molecule type" value="Genomic_DNA"/>
</dbReference>
<reference evidence="1 2" key="1">
    <citation type="journal article" date="2015" name="Genome Announc.">
        <title>Complete Genome Sequence of Sedimenticola thiotaurini Strain SIP-G1, a Polyphosphate- and Polyhydroxyalkanoate-Accumulating Sulfur-Oxidizing Gammaproteobacterium Isolated from Salt Marsh Sediments.</title>
        <authorList>
            <person name="Flood B.E."/>
            <person name="Jones D.S."/>
            <person name="Bailey J.V."/>
        </authorList>
    </citation>
    <scope>NUCLEOTIDE SEQUENCE [LARGE SCALE GENOMIC DNA]</scope>
    <source>
        <strain evidence="1 2">SIP-G1</strain>
    </source>
</reference>
<accession>A0A0F7JZ73</accession>
<dbReference type="RefSeq" id="WP_046860527.1">
    <property type="nucleotide sequence ID" value="NZ_CP011412.1"/>
</dbReference>
<dbReference type="PATRIC" id="fig|1543721.4.peg.3291"/>
<protein>
    <submittedName>
        <fullName evidence="1">Uncharacterized protein</fullName>
    </submittedName>
</protein>
<evidence type="ECO:0000313" key="1">
    <source>
        <dbReference type="EMBL" id="AKH21606.1"/>
    </source>
</evidence>
<dbReference type="OrthoDB" id="597829at2"/>
<dbReference type="KEGG" id="seds:AAY24_15960"/>
<dbReference type="Pfam" id="PF21651">
    <property type="entry name" value="DUF6858"/>
    <property type="match status" value="1"/>
</dbReference>
<dbReference type="AlphaFoldDB" id="A0A0F7JZ73"/>